<dbReference type="EnsemblPlants" id="TuG1812G0600001072.01.T01">
    <property type="protein sequence ID" value="TuG1812G0600001072.01.T01"/>
    <property type="gene ID" value="TuG1812G0600001072.01"/>
</dbReference>
<organism evidence="1 2">
    <name type="scientific">Triticum urartu</name>
    <name type="common">Red wild einkorn</name>
    <name type="synonym">Crithodium urartu</name>
    <dbReference type="NCBI Taxonomy" id="4572"/>
    <lineage>
        <taxon>Eukaryota</taxon>
        <taxon>Viridiplantae</taxon>
        <taxon>Streptophyta</taxon>
        <taxon>Embryophyta</taxon>
        <taxon>Tracheophyta</taxon>
        <taxon>Spermatophyta</taxon>
        <taxon>Magnoliopsida</taxon>
        <taxon>Liliopsida</taxon>
        <taxon>Poales</taxon>
        <taxon>Poaceae</taxon>
        <taxon>BOP clade</taxon>
        <taxon>Pooideae</taxon>
        <taxon>Triticodae</taxon>
        <taxon>Triticeae</taxon>
        <taxon>Triticinae</taxon>
        <taxon>Triticum</taxon>
    </lineage>
</organism>
<evidence type="ECO:0000313" key="2">
    <source>
        <dbReference type="Proteomes" id="UP000015106"/>
    </source>
</evidence>
<evidence type="ECO:0000313" key="1">
    <source>
        <dbReference type="EnsemblPlants" id="TuG1812G0600001072.01.T01"/>
    </source>
</evidence>
<dbReference type="AlphaFoldDB" id="A0A8R7UTC2"/>
<keyword evidence="2" id="KW-1185">Reference proteome</keyword>
<name>A0A8R7UTC2_TRIUA</name>
<reference evidence="1" key="3">
    <citation type="submission" date="2022-06" db="UniProtKB">
        <authorList>
            <consortium name="EnsemblPlants"/>
        </authorList>
    </citation>
    <scope>IDENTIFICATION</scope>
</reference>
<protein>
    <submittedName>
        <fullName evidence="1">Uncharacterized protein</fullName>
    </submittedName>
</protein>
<sequence>MYEVGTWKWKSPWQKQECDRKQADEVLLQKLTGVWKIVKLLKIWKTYD</sequence>
<accession>A0A8R7UTC2</accession>
<dbReference type="Gramene" id="TuG1812G0600001072.01.T01">
    <property type="protein sequence ID" value="TuG1812G0600001072.01.T01"/>
    <property type="gene ID" value="TuG1812G0600001072.01"/>
</dbReference>
<reference evidence="2" key="1">
    <citation type="journal article" date="2013" name="Nature">
        <title>Draft genome of the wheat A-genome progenitor Triticum urartu.</title>
        <authorList>
            <person name="Ling H.Q."/>
            <person name="Zhao S."/>
            <person name="Liu D."/>
            <person name="Wang J."/>
            <person name="Sun H."/>
            <person name="Zhang C."/>
            <person name="Fan H."/>
            <person name="Li D."/>
            <person name="Dong L."/>
            <person name="Tao Y."/>
            <person name="Gao C."/>
            <person name="Wu H."/>
            <person name="Li Y."/>
            <person name="Cui Y."/>
            <person name="Guo X."/>
            <person name="Zheng S."/>
            <person name="Wang B."/>
            <person name="Yu K."/>
            <person name="Liang Q."/>
            <person name="Yang W."/>
            <person name="Lou X."/>
            <person name="Chen J."/>
            <person name="Feng M."/>
            <person name="Jian J."/>
            <person name="Zhang X."/>
            <person name="Luo G."/>
            <person name="Jiang Y."/>
            <person name="Liu J."/>
            <person name="Wang Z."/>
            <person name="Sha Y."/>
            <person name="Zhang B."/>
            <person name="Wu H."/>
            <person name="Tang D."/>
            <person name="Shen Q."/>
            <person name="Xue P."/>
            <person name="Zou S."/>
            <person name="Wang X."/>
            <person name="Liu X."/>
            <person name="Wang F."/>
            <person name="Yang Y."/>
            <person name="An X."/>
            <person name="Dong Z."/>
            <person name="Zhang K."/>
            <person name="Zhang X."/>
            <person name="Luo M.C."/>
            <person name="Dvorak J."/>
            <person name="Tong Y."/>
            <person name="Wang J."/>
            <person name="Yang H."/>
            <person name="Li Z."/>
            <person name="Wang D."/>
            <person name="Zhang A."/>
            <person name="Wang J."/>
        </authorList>
    </citation>
    <scope>NUCLEOTIDE SEQUENCE</scope>
    <source>
        <strain evidence="2">cv. G1812</strain>
    </source>
</reference>
<proteinExistence type="predicted"/>
<reference evidence="1" key="2">
    <citation type="submission" date="2018-03" db="EMBL/GenBank/DDBJ databases">
        <title>The Triticum urartu genome reveals the dynamic nature of wheat genome evolution.</title>
        <authorList>
            <person name="Ling H."/>
            <person name="Ma B."/>
            <person name="Shi X."/>
            <person name="Liu H."/>
            <person name="Dong L."/>
            <person name="Sun H."/>
            <person name="Cao Y."/>
            <person name="Gao Q."/>
            <person name="Zheng S."/>
            <person name="Li Y."/>
            <person name="Yu Y."/>
            <person name="Du H."/>
            <person name="Qi M."/>
            <person name="Li Y."/>
            <person name="Yu H."/>
            <person name="Cui Y."/>
            <person name="Wang N."/>
            <person name="Chen C."/>
            <person name="Wu H."/>
            <person name="Zhao Y."/>
            <person name="Zhang J."/>
            <person name="Li Y."/>
            <person name="Zhou W."/>
            <person name="Zhang B."/>
            <person name="Hu W."/>
            <person name="Eijk M."/>
            <person name="Tang J."/>
            <person name="Witsenboer H."/>
            <person name="Zhao S."/>
            <person name="Li Z."/>
            <person name="Zhang A."/>
            <person name="Wang D."/>
            <person name="Liang C."/>
        </authorList>
    </citation>
    <scope>NUCLEOTIDE SEQUENCE [LARGE SCALE GENOMIC DNA]</scope>
    <source>
        <strain evidence="1">cv. G1812</strain>
    </source>
</reference>
<dbReference type="Proteomes" id="UP000015106">
    <property type="component" value="Chromosome 6"/>
</dbReference>